<dbReference type="EMBL" id="LWCA01000014">
    <property type="protein sequence ID" value="OAF71923.1"/>
    <property type="molecule type" value="Genomic_DNA"/>
</dbReference>
<keyword evidence="5 8" id="KW-0472">Membrane</keyword>
<comment type="subcellular location">
    <subcellularLocation>
        <location evidence="1">Membrane</location>
        <topology evidence="1">Multi-pass membrane protein</topology>
    </subcellularLocation>
</comment>
<dbReference type="Gene3D" id="1.20.1070.10">
    <property type="entry name" value="Rhodopsin 7-helix transmembrane proteins"/>
    <property type="match status" value="1"/>
</dbReference>
<evidence type="ECO:0000256" key="6">
    <source>
        <dbReference type="ARBA" id="ARBA00023170"/>
    </source>
</evidence>
<dbReference type="InterPro" id="IPR017452">
    <property type="entry name" value="GPCR_Rhodpsn_7TM"/>
</dbReference>
<evidence type="ECO:0000313" key="10">
    <source>
        <dbReference type="EMBL" id="OAF71923.1"/>
    </source>
</evidence>
<comment type="caution">
    <text evidence="10">The sequence shown here is derived from an EMBL/GenBank/DDBJ whole genome shotgun (WGS) entry which is preliminary data.</text>
</comment>
<dbReference type="GO" id="GO:0004930">
    <property type="term" value="F:G protein-coupled receptor activity"/>
    <property type="evidence" value="ECO:0007669"/>
    <property type="project" value="UniProtKB-KW"/>
</dbReference>
<evidence type="ECO:0000259" key="9">
    <source>
        <dbReference type="PROSITE" id="PS50262"/>
    </source>
</evidence>
<evidence type="ECO:0000256" key="4">
    <source>
        <dbReference type="ARBA" id="ARBA00023040"/>
    </source>
</evidence>
<evidence type="ECO:0000256" key="3">
    <source>
        <dbReference type="ARBA" id="ARBA00022989"/>
    </source>
</evidence>
<organism evidence="10 11">
    <name type="scientific">Intoshia linei</name>
    <dbReference type="NCBI Taxonomy" id="1819745"/>
    <lineage>
        <taxon>Eukaryota</taxon>
        <taxon>Metazoa</taxon>
        <taxon>Spiralia</taxon>
        <taxon>Lophotrochozoa</taxon>
        <taxon>Mesozoa</taxon>
        <taxon>Orthonectida</taxon>
        <taxon>Rhopaluridae</taxon>
        <taxon>Intoshia</taxon>
    </lineage>
</organism>
<dbReference type="SUPFAM" id="SSF81321">
    <property type="entry name" value="Family A G protein-coupled receptor-like"/>
    <property type="match status" value="1"/>
</dbReference>
<dbReference type="Proteomes" id="UP000078046">
    <property type="component" value="Unassembled WGS sequence"/>
</dbReference>
<keyword evidence="6" id="KW-0675">Receptor</keyword>
<feature type="transmembrane region" description="Helical" evidence="8">
    <location>
        <begin position="29"/>
        <end position="51"/>
    </location>
</feature>
<evidence type="ECO:0000256" key="1">
    <source>
        <dbReference type="ARBA" id="ARBA00004141"/>
    </source>
</evidence>
<evidence type="ECO:0000256" key="2">
    <source>
        <dbReference type="ARBA" id="ARBA00022692"/>
    </source>
</evidence>
<keyword evidence="11" id="KW-1185">Reference proteome</keyword>
<protein>
    <recommendedName>
        <fullName evidence="9">G-protein coupled receptors family 1 profile domain-containing protein</fullName>
    </recommendedName>
</protein>
<gene>
    <name evidence="10" type="ORF">A3Q56_00280</name>
</gene>
<dbReference type="CDD" id="cd00637">
    <property type="entry name" value="7tm_classA_rhodopsin-like"/>
    <property type="match status" value="1"/>
</dbReference>
<feature type="transmembrane region" description="Helical" evidence="8">
    <location>
        <begin position="102"/>
        <end position="123"/>
    </location>
</feature>
<dbReference type="PANTHER" id="PTHR45695:SF15">
    <property type="entry name" value="OPSIN RH2"/>
    <property type="match status" value="1"/>
</dbReference>
<feature type="domain" description="G-protein coupled receptors family 1 profile" evidence="9">
    <location>
        <begin position="45"/>
        <end position="124"/>
    </location>
</feature>
<evidence type="ECO:0000256" key="7">
    <source>
        <dbReference type="ARBA" id="ARBA00023224"/>
    </source>
</evidence>
<reference evidence="10 11" key="1">
    <citation type="submission" date="2016-04" db="EMBL/GenBank/DDBJ databases">
        <title>The genome of Intoshia linei affirms orthonectids as highly simplified spiralians.</title>
        <authorList>
            <person name="Mikhailov K.V."/>
            <person name="Slusarev G.S."/>
            <person name="Nikitin M.A."/>
            <person name="Logacheva M.D."/>
            <person name="Penin A."/>
            <person name="Aleoshin V."/>
            <person name="Panchin Y.V."/>
        </authorList>
    </citation>
    <scope>NUCLEOTIDE SEQUENCE [LARGE SCALE GENOMIC DNA]</scope>
    <source>
        <strain evidence="10">Intl2013</strain>
        <tissue evidence="10">Whole animal</tissue>
    </source>
</reference>
<keyword evidence="4" id="KW-0297">G-protein coupled receptor</keyword>
<evidence type="ECO:0000256" key="8">
    <source>
        <dbReference type="SAM" id="Phobius"/>
    </source>
</evidence>
<dbReference type="PROSITE" id="PS50262">
    <property type="entry name" value="G_PROTEIN_RECEP_F1_2"/>
    <property type="match status" value="1"/>
</dbReference>
<feature type="non-terminal residue" evidence="10">
    <location>
        <position position="124"/>
    </location>
</feature>
<dbReference type="InterPro" id="IPR000276">
    <property type="entry name" value="GPCR_Rhodpsn"/>
</dbReference>
<evidence type="ECO:0000256" key="5">
    <source>
        <dbReference type="ARBA" id="ARBA00023136"/>
    </source>
</evidence>
<dbReference type="Pfam" id="PF00001">
    <property type="entry name" value="7tm_1"/>
    <property type="match status" value="1"/>
</dbReference>
<dbReference type="PANTHER" id="PTHR45695">
    <property type="entry name" value="LEUCOKININ RECEPTOR-RELATED"/>
    <property type="match status" value="1"/>
</dbReference>
<proteinExistence type="predicted"/>
<keyword evidence="7" id="KW-0807">Transducer</keyword>
<name>A0A177BDX9_9BILA</name>
<keyword evidence="2 8" id="KW-0812">Transmembrane</keyword>
<dbReference type="AlphaFoldDB" id="A0A177BDX9"/>
<keyword evidence="3 8" id="KW-1133">Transmembrane helix</keyword>
<evidence type="ECO:0000313" key="11">
    <source>
        <dbReference type="Proteomes" id="UP000078046"/>
    </source>
</evidence>
<accession>A0A177BDX9</accession>
<feature type="transmembrane region" description="Helical" evidence="8">
    <location>
        <begin position="63"/>
        <end position="82"/>
    </location>
</feature>
<dbReference type="GO" id="GO:0005886">
    <property type="term" value="C:plasma membrane"/>
    <property type="evidence" value="ECO:0007669"/>
    <property type="project" value="TreeGrafter"/>
</dbReference>
<dbReference type="PRINTS" id="PR00237">
    <property type="entry name" value="GPCRRHODOPSN"/>
</dbReference>
<sequence length="124" mass="14332">MSNVTDDELCIYPILLDYSDVMQIWWVPIVYYVLASIVCVISIIGNVIAIYTFSFPKRKSRTTIMLTNLSVSDFCMSAFFLFPKMIMLTSDYFQCHPILCPIFLFLFPSFAKLGVLTLMFISYD</sequence>
<dbReference type="OrthoDB" id="10011262at2759"/>